<name>A0AA38YLN4_VITRO</name>
<dbReference type="EMBL" id="JARBHA010000019">
    <property type="protein sequence ID" value="KAJ9672754.1"/>
    <property type="molecule type" value="Genomic_DNA"/>
</dbReference>
<comment type="caution">
    <text evidence="2">The sequence shown here is derived from an EMBL/GenBank/DDBJ whole genome shotgun (WGS) entry which is preliminary data.</text>
</comment>
<reference evidence="2 3" key="1">
    <citation type="journal article" date="2023" name="BMC Biotechnol.">
        <title>Vitis rotundifolia cv Carlos genome sequencing.</title>
        <authorList>
            <person name="Huff M."/>
            <person name="Hulse-Kemp A."/>
            <person name="Scheffler B."/>
            <person name="Youngblood R."/>
            <person name="Simpson S."/>
            <person name="Babiker E."/>
            <person name="Staton M."/>
        </authorList>
    </citation>
    <scope>NUCLEOTIDE SEQUENCE [LARGE SCALE GENOMIC DNA]</scope>
    <source>
        <tissue evidence="2">Leaf</tissue>
    </source>
</reference>
<gene>
    <name evidence="2" type="ORF">PVL29_026107</name>
</gene>
<dbReference type="AlphaFoldDB" id="A0AA38YLN4"/>
<dbReference type="Proteomes" id="UP001168098">
    <property type="component" value="Unassembled WGS sequence"/>
</dbReference>
<keyword evidence="3" id="KW-1185">Reference proteome</keyword>
<protein>
    <submittedName>
        <fullName evidence="2">Uncharacterized protein</fullName>
    </submittedName>
</protein>
<keyword evidence="1" id="KW-0175">Coiled coil</keyword>
<feature type="coiled-coil region" evidence="1">
    <location>
        <begin position="40"/>
        <end position="67"/>
    </location>
</feature>
<dbReference type="PANTHER" id="PTHR37611:SF2">
    <property type="entry name" value="VIRUS-SPECIFIC-SIGNALING-PATHWAY REGULATED PROTEIN-RELATED"/>
    <property type="match status" value="1"/>
</dbReference>
<proteinExistence type="predicted"/>
<evidence type="ECO:0000313" key="3">
    <source>
        <dbReference type="Proteomes" id="UP001168098"/>
    </source>
</evidence>
<organism evidence="2 3">
    <name type="scientific">Vitis rotundifolia</name>
    <name type="common">Muscadine grape</name>
    <dbReference type="NCBI Taxonomy" id="103349"/>
    <lineage>
        <taxon>Eukaryota</taxon>
        <taxon>Viridiplantae</taxon>
        <taxon>Streptophyta</taxon>
        <taxon>Embryophyta</taxon>
        <taxon>Tracheophyta</taxon>
        <taxon>Spermatophyta</taxon>
        <taxon>Magnoliopsida</taxon>
        <taxon>eudicotyledons</taxon>
        <taxon>Gunneridae</taxon>
        <taxon>Pentapetalae</taxon>
        <taxon>rosids</taxon>
        <taxon>Vitales</taxon>
        <taxon>Vitaceae</taxon>
        <taxon>Viteae</taxon>
        <taxon>Vitis</taxon>
    </lineage>
</organism>
<evidence type="ECO:0000313" key="2">
    <source>
        <dbReference type="EMBL" id="KAJ9672754.1"/>
    </source>
</evidence>
<accession>A0AA38YLN4</accession>
<sequence length="154" mass="17872">MAYSLPENWRCMNADHMFEGIEEISEINTALLMSLLDESQGDQEADNDRLTSMIQSLEEEIHHHEVTISPQEYDHQLKGQDGLASLDMEFDWIDMEVMPSYTHITNCYMDLCDGDLEMDGIIQYSQLNWDSTVSLEEHGCNFLWQQPYDSGMYS</sequence>
<evidence type="ECO:0000256" key="1">
    <source>
        <dbReference type="SAM" id="Coils"/>
    </source>
</evidence>
<dbReference type="PANTHER" id="PTHR37611">
    <property type="entry name" value="VIRUS-SPECIFIC-SIGNALING-PATHWAY REGULATED PROTEIN-RELATED"/>
    <property type="match status" value="1"/>
</dbReference>